<sequence length="121" mass="14168">MKNYNHSLGSWGERLAAAYLAERGFEILERNFYTPYGELDLVIRRANEMVFVEVKTRSSEMFGWPELALTPKKRAHLLNAALYYLEQHPEFEGDWRIDVIAIRRVIGKKSPELLWIENVLA</sequence>
<dbReference type="Proteomes" id="UP000050544">
    <property type="component" value="Unassembled WGS sequence"/>
</dbReference>
<dbReference type="STRING" id="869279.SE15_06040"/>
<proteinExistence type="inferred from homology"/>
<dbReference type="PANTHER" id="PTHR34039:SF1">
    <property type="entry name" value="UPF0102 PROTEIN YRAN"/>
    <property type="match status" value="1"/>
</dbReference>
<dbReference type="GO" id="GO:0003676">
    <property type="term" value="F:nucleic acid binding"/>
    <property type="evidence" value="ECO:0007669"/>
    <property type="project" value="InterPro"/>
</dbReference>
<dbReference type="OrthoDB" id="9802516at2"/>
<dbReference type="Gene3D" id="3.40.1350.10">
    <property type="match status" value="1"/>
</dbReference>
<dbReference type="PANTHER" id="PTHR34039">
    <property type="entry name" value="UPF0102 PROTEIN YRAN"/>
    <property type="match status" value="1"/>
</dbReference>
<dbReference type="SUPFAM" id="SSF52980">
    <property type="entry name" value="Restriction endonuclease-like"/>
    <property type="match status" value="1"/>
</dbReference>
<dbReference type="RefSeq" id="WP_054521167.1">
    <property type="nucleotide sequence ID" value="NZ_LGKO01000002.1"/>
</dbReference>
<reference evidence="3 4" key="1">
    <citation type="submission" date="2015-07" db="EMBL/GenBank/DDBJ databases">
        <title>Whole genome sequence of Thermanaerothrix daxensis DSM 23592.</title>
        <authorList>
            <person name="Hemp J."/>
            <person name="Ward L.M."/>
            <person name="Pace L.A."/>
            <person name="Fischer W.W."/>
        </authorList>
    </citation>
    <scope>NUCLEOTIDE SEQUENCE [LARGE SCALE GENOMIC DNA]</scope>
    <source>
        <strain evidence="3 4">GNS-1</strain>
    </source>
</reference>
<protein>
    <recommendedName>
        <fullName evidence="2">UPF0102 protein SE15_06040</fullName>
    </recommendedName>
</protein>
<organism evidence="3 4">
    <name type="scientific">Thermanaerothrix daxensis</name>
    <dbReference type="NCBI Taxonomy" id="869279"/>
    <lineage>
        <taxon>Bacteria</taxon>
        <taxon>Bacillati</taxon>
        <taxon>Chloroflexota</taxon>
        <taxon>Anaerolineae</taxon>
        <taxon>Anaerolineales</taxon>
        <taxon>Anaerolineaceae</taxon>
        <taxon>Thermanaerothrix</taxon>
    </lineage>
</organism>
<keyword evidence="4" id="KW-1185">Reference proteome</keyword>
<dbReference type="InterPro" id="IPR003509">
    <property type="entry name" value="UPF0102_YraN-like"/>
</dbReference>
<accession>A0A0P6XWK4</accession>
<dbReference type="AlphaFoldDB" id="A0A0P6XWK4"/>
<dbReference type="NCBIfam" id="NF009150">
    <property type="entry name" value="PRK12497.1-3"/>
    <property type="match status" value="1"/>
</dbReference>
<name>A0A0P6XWK4_9CHLR</name>
<dbReference type="InterPro" id="IPR011856">
    <property type="entry name" value="tRNA_endonuc-like_dom_sf"/>
</dbReference>
<comment type="caution">
    <text evidence="3">The sequence shown here is derived from an EMBL/GenBank/DDBJ whole genome shotgun (WGS) entry which is preliminary data.</text>
</comment>
<dbReference type="EMBL" id="LGKO01000002">
    <property type="protein sequence ID" value="KPL84615.1"/>
    <property type="molecule type" value="Genomic_DNA"/>
</dbReference>
<evidence type="ECO:0000256" key="1">
    <source>
        <dbReference type="ARBA" id="ARBA00006738"/>
    </source>
</evidence>
<evidence type="ECO:0000313" key="4">
    <source>
        <dbReference type="Proteomes" id="UP000050544"/>
    </source>
</evidence>
<dbReference type="InterPro" id="IPR011335">
    <property type="entry name" value="Restrct_endonuc-II-like"/>
</dbReference>
<evidence type="ECO:0000313" key="3">
    <source>
        <dbReference type="EMBL" id="KPL84615.1"/>
    </source>
</evidence>
<dbReference type="Pfam" id="PF02021">
    <property type="entry name" value="UPF0102"/>
    <property type="match status" value="1"/>
</dbReference>
<dbReference type="CDD" id="cd20736">
    <property type="entry name" value="PoNe_Nuclease"/>
    <property type="match status" value="1"/>
</dbReference>
<gene>
    <name evidence="3" type="ORF">SE15_06040</name>
</gene>
<comment type="similarity">
    <text evidence="1 2">Belongs to the UPF0102 family.</text>
</comment>
<evidence type="ECO:0000256" key="2">
    <source>
        <dbReference type="HAMAP-Rule" id="MF_00048"/>
    </source>
</evidence>
<dbReference type="HAMAP" id="MF_00048">
    <property type="entry name" value="UPF0102"/>
    <property type="match status" value="1"/>
</dbReference>
<dbReference type="NCBIfam" id="NF009154">
    <property type="entry name" value="PRK12497.3-3"/>
    <property type="match status" value="1"/>
</dbReference>